<comment type="caution">
    <text evidence="2">The sequence shown here is derived from an EMBL/GenBank/DDBJ whole genome shotgun (WGS) entry which is preliminary data.</text>
</comment>
<feature type="region of interest" description="Disordered" evidence="1">
    <location>
        <begin position="184"/>
        <end position="225"/>
    </location>
</feature>
<evidence type="ECO:0000313" key="3">
    <source>
        <dbReference type="Proteomes" id="UP001222325"/>
    </source>
</evidence>
<gene>
    <name evidence="2" type="ORF">B0H15DRAFT_958179</name>
</gene>
<feature type="compositionally biased region" description="Low complexity" evidence="1">
    <location>
        <begin position="263"/>
        <end position="274"/>
    </location>
</feature>
<feature type="region of interest" description="Disordered" evidence="1">
    <location>
        <begin position="302"/>
        <end position="322"/>
    </location>
</feature>
<accession>A0AAD6TQN5</accession>
<feature type="compositionally biased region" description="Basic and acidic residues" evidence="1">
    <location>
        <begin position="77"/>
        <end position="98"/>
    </location>
</feature>
<organism evidence="2 3">
    <name type="scientific">Mycena belliarum</name>
    <dbReference type="NCBI Taxonomy" id="1033014"/>
    <lineage>
        <taxon>Eukaryota</taxon>
        <taxon>Fungi</taxon>
        <taxon>Dikarya</taxon>
        <taxon>Basidiomycota</taxon>
        <taxon>Agaricomycotina</taxon>
        <taxon>Agaricomycetes</taxon>
        <taxon>Agaricomycetidae</taxon>
        <taxon>Agaricales</taxon>
        <taxon>Marasmiineae</taxon>
        <taxon>Mycenaceae</taxon>
        <taxon>Mycena</taxon>
    </lineage>
</organism>
<evidence type="ECO:0000313" key="2">
    <source>
        <dbReference type="EMBL" id="KAJ7067717.1"/>
    </source>
</evidence>
<evidence type="ECO:0000256" key="1">
    <source>
        <dbReference type="SAM" id="MobiDB-lite"/>
    </source>
</evidence>
<feature type="compositionally biased region" description="Basic and acidic residues" evidence="1">
    <location>
        <begin position="25"/>
        <end position="43"/>
    </location>
</feature>
<reference evidence="2" key="1">
    <citation type="submission" date="2023-03" db="EMBL/GenBank/DDBJ databases">
        <title>Massive genome expansion in bonnet fungi (Mycena s.s.) driven by repeated elements and novel gene families across ecological guilds.</title>
        <authorList>
            <consortium name="Lawrence Berkeley National Laboratory"/>
            <person name="Harder C.B."/>
            <person name="Miyauchi S."/>
            <person name="Viragh M."/>
            <person name="Kuo A."/>
            <person name="Thoen E."/>
            <person name="Andreopoulos B."/>
            <person name="Lu D."/>
            <person name="Skrede I."/>
            <person name="Drula E."/>
            <person name="Henrissat B."/>
            <person name="Morin E."/>
            <person name="Kohler A."/>
            <person name="Barry K."/>
            <person name="LaButti K."/>
            <person name="Morin E."/>
            <person name="Salamov A."/>
            <person name="Lipzen A."/>
            <person name="Mereny Z."/>
            <person name="Hegedus B."/>
            <person name="Baldrian P."/>
            <person name="Stursova M."/>
            <person name="Weitz H."/>
            <person name="Taylor A."/>
            <person name="Grigoriev I.V."/>
            <person name="Nagy L.G."/>
            <person name="Martin F."/>
            <person name="Kauserud H."/>
        </authorList>
    </citation>
    <scope>NUCLEOTIDE SEQUENCE</scope>
    <source>
        <strain evidence="2">CBHHK173m</strain>
    </source>
</reference>
<proteinExistence type="predicted"/>
<feature type="region of interest" description="Disordered" evidence="1">
    <location>
        <begin position="135"/>
        <end position="163"/>
    </location>
</feature>
<protein>
    <submittedName>
        <fullName evidence="2">Uncharacterized protein</fullName>
    </submittedName>
</protein>
<dbReference type="EMBL" id="JARJCN010000152">
    <property type="protein sequence ID" value="KAJ7067717.1"/>
    <property type="molecule type" value="Genomic_DNA"/>
</dbReference>
<keyword evidence="3" id="KW-1185">Reference proteome</keyword>
<feature type="region of interest" description="Disordered" evidence="1">
    <location>
        <begin position="1"/>
        <end position="53"/>
    </location>
</feature>
<feature type="compositionally biased region" description="Basic and acidic residues" evidence="1">
    <location>
        <begin position="135"/>
        <end position="153"/>
    </location>
</feature>
<feature type="compositionally biased region" description="Basic and acidic residues" evidence="1">
    <location>
        <begin position="184"/>
        <end position="208"/>
    </location>
</feature>
<feature type="region of interest" description="Disordered" evidence="1">
    <location>
        <begin position="77"/>
        <end position="107"/>
    </location>
</feature>
<dbReference type="Proteomes" id="UP001222325">
    <property type="component" value="Unassembled WGS sequence"/>
</dbReference>
<sequence length="410" mass="42499">MAGEYASRPYPGPDPRRAPPRRAARVTEGEGWREAAAGREAEGSRPPISHSQPAACPAAWVGAIRAHPHCDLSGRGRAARVTEGEGWREAAAGREAEGSRPPISHSQPAACPAAWVGAIRAHPHCDLSGRGRAARVTEGEGWREAAAGREAEGSRPPISHSQPAACPAAWVGAIRAHPHCDLSGRGRAARATEGEGWREAAAGREAEGSRPPISHSEPTARPATRAGAICALSDLRGRGRPSAAIAGARVAGTRGAPQHLHSPPNQSAAARPAAPAGAICARSDLRGRGRPSAAIAGAGVARTRGAPQHLHSPPNPRRAPPRGRAAFARFPICAGEGATARKLWAPAAQVWGRGFVGRRRAPQDPYATPGGEAGGRQAALLGRDPGRSQVRWRIAVRAGGRAGDIINIHM</sequence>
<feature type="region of interest" description="Disordered" evidence="1">
    <location>
        <begin position="252"/>
        <end position="274"/>
    </location>
</feature>
<dbReference type="AlphaFoldDB" id="A0AAD6TQN5"/>
<name>A0AAD6TQN5_9AGAR</name>